<organism evidence="7 8">
    <name type="scientific">Methylomagnum ishizawai</name>
    <dbReference type="NCBI Taxonomy" id="1760988"/>
    <lineage>
        <taxon>Bacteria</taxon>
        <taxon>Pseudomonadati</taxon>
        <taxon>Pseudomonadota</taxon>
        <taxon>Gammaproteobacteria</taxon>
        <taxon>Methylococcales</taxon>
        <taxon>Methylococcaceae</taxon>
        <taxon>Methylomagnum</taxon>
    </lineage>
</organism>
<dbReference type="Pfam" id="PF00072">
    <property type="entry name" value="Response_reg"/>
    <property type="match status" value="1"/>
</dbReference>
<evidence type="ECO:0000313" key="8">
    <source>
        <dbReference type="Proteomes" id="UP000192923"/>
    </source>
</evidence>
<dbReference type="PROSITE" id="PS00622">
    <property type="entry name" value="HTH_LUXR_1"/>
    <property type="match status" value="1"/>
</dbReference>
<evidence type="ECO:0000259" key="5">
    <source>
        <dbReference type="PROSITE" id="PS50043"/>
    </source>
</evidence>
<evidence type="ECO:0000256" key="1">
    <source>
        <dbReference type="ARBA" id="ARBA00023015"/>
    </source>
</evidence>
<feature type="domain" description="Response regulatory" evidence="6">
    <location>
        <begin position="6"/>
        <end position="120"/>
    </location>
</feature>
<keyword evidence="8" id="KW-1185">Reference proteome</keyword>
<protein>
    <submittedName>
        <fullName evidence="7">RNA polymerase sigma factor, sigma-70 family</fullName>
    </submittedName>
</protein>
<dbReference type="GO" id="GO:0003677">
    <property type="term" value="F:DNA binding"/>
    <property type="evidence" value="ECO:0007669"/>
    <property type="project" value="UniProtKB-KW"/>
</dbReference>
<evidence type="ECO:0000256" key="3">
    <source>
        <dbReference type="ARBA" id="ARBA00023163"/>
    </source>
</evidence>
<dbReference type="InterPro" id="IPR036388">
    <property type="entry name" value="WH-like_DNA-bd_sf"/>
</dbReference>
<dbReference type="EMBL" id="FXAM01000001">
    <property type="protein sequence ID" value="SMF96455.1"/>
    <property type="molecule type" value="Genomic_DNA"/>
</dbReference>
<dbReference type="Proteomes" id="UP000192923">
    <property type="component" value="Unassembled WGS sequence"/>
</dbReference>
<dbReference type="Gene3D" id="3.40.50.2300">
    <property type="match status" value="1"/>
</dbReference>
<dbReference type="CDD" id="cd06170">
    <property type="entry name" value="LuxR_C_like"/>
    <property type="match status" value="1"/>
</dbReference>
<evidence type="ECO:0000256" key="4">
    <source>
        <dbReference type="PROSITE-ProRule" id="PRU00169"/>
    </source>
</evidence>
<dbReference type="SUPFAM" id="SSF46894">
    <property type="entry name" value="C-terminal effector domain of the bipartite response regulators"/>
    <property type="match status" value="1"/>
</dbReference>
<dbReference type="STRING" id="1760988.SAMN02949497_3855"/>
<name>A0A1Y6D9P9_9GAMM</name>
<feature type="modified residue" description="4-aspartylphosphate" evidence="4">
    <location>
        <position position="55"/>
    </location>
</feature>
<accession>A0A1Y6D9P9</accession>
<keyword evidence="2" id="KW-0238">DNA-binding</keyword>
<evidence type="ECO:0000313" key="7">
    <source>
        <dbReference type="EMBL" id="SMF96455.1"/>
    </source>
</evidence>
<dbReference type="OrthoDB" id="9796655at2"/>
<dbReference type="InterPro" id="IPR016032">
    <property type="entry name" value="Sig_transdc_resp-reg_C-effctor"/>
</dbReference>
<dbReference type="GO" id="GO:0006355">
    <property type="term" value="P:regulation of DNA-templated transcription"/>
    <property type="evidence" value="ECO:0007669"/>
    <property type="project" value="InterPro"/>
</dbReference>
<dbReference type="PANTHER" id="PTHR44688:SF16">
    <property type="entry name" value="DNA-BINDING TRANSCRIPTIONAL ACTIVATOR DEVR_DOSR"/>
    <property type="match status" value="1"/>
</dbReference>
<dbReference type="PROSITE" id="PS50043">
    <property type="entry name" value="HTH_LUXR_2"/>
    <property type="match status" value="1"/>
</dbReference>
<dbReference type="PANTHER" id="PTHR44688">
    <property type="entry name" value="DNA-BINDING TRANSCRIPTIONAL ACTIVATOR DEVR_DOSR"/>
    <property type="match status" value="1"/>
</dbReference>
<dbReference type="InterPro" id="IPR001789">
    <property type="entry name" value="Sig_transdc_resp-reg_receiver"/>
</dbReference>
<dbReference type="RefSeq" id="WP_085215340.1">
    <property type="nucleotide sequence ID" value="NZ_FXAM01000001.1"/>
</dbReference>
<evidence type="ECO:0000256" key="2">
    <source>
        <dbReference type="ARBA" id="ARBA00023125"/>
    </source>
</evidence>
<dbReference type="GO" id="GO:0000160">
    <property type="term" value="P:phosphorelay signal transduction system"/>
    <property type="evidence" value="ECO:0007669"/>
    <property type="project" value="InterPro"/>
</dbReference>
<evidence type="ECO:0000259" key="6">
    <source>
        <dbReference type="PROSITE" id="PS50110"/>
    </source>
</evidence>
<dbReference type="SMART" id="SM00448">
    <property type="entry name" value="REC"/>
    <property type="match status" value="1"/>
</dbReference>
<proteinExistence type="predicted"/>
<gene>
    <name evidence="7" type="ORF">SAMN02949497_3855</name>
</gene>
<dbReference type="PROSITE" id="PS50110">
    <property type="entry name" value="RESPONSE_REGULATORY"/>
    <property type="match status" value="1"/>
</dbReference>
<keyword evidence="3" id="KW-0804">Transcription</keyword>
<keyword evidence="4" id="KW-0597">Phosphoprotein</keyword>
<dbReference type="SMART" id="SM00421">
    <property type="entry name" value="HTH_LUXR"/>
    <property type="match status" value="1"/>
</dbReference>
<feature type="domain" description="HTH luxR-type" evidence="5">
    <location>
        <begin position="136"/>
        <end position="201"/>
    </location>
</feature>
<dbReference type="AlphaFoldDB" id="A0A1Y6D9P9"/>
<dbReference type="SUPFAM" id="SSF52172">
    <property type="entry name" value="CheY-like"/>
    <property type="match status" value="1"/>
</dbReference>
<dbReference type="Pfam" id="PF00196">
    <property type="entry name" value="GerE"/>
    <property type="match status" value="1"/>
</dbReference>
<keyword evidence="1" id="KW-0805">Transcription regulation</keyword>
<dbReference type="InterPro" id="IPR011006">
    <property type="entry name" value="CheY-like_superfamily"/>
</dbReference>
<dbReference type="InterPro" id="IPR000792">
    <property type="entry name" value="Tscrpt_reg_LuxR_C"/>
</dbReference>
<dbReference type="PRINTS" id="PR00038">
    <property type="entry name" value="HTHLUXR"/>
</dbReference>
<reference evidence="7 8" key="1">
    <citation type="submission" date="2016-12" db="EMBL/GenBank/DDBJ databases">
        <authorList>
            <person name="Song W.-J."/>
            <person name="Kurnit D.M."/>
        </authorList>
    </citation>
    <scope>NUCLEOTIDE SEQUENCE [LARGE SCALE GENOMIC DNA]</scope>
    <source>
        <strain evidence="7 8">175</strain>
    </source>
</reference>
<sequence length="212" mass="23275">MTNPTSIFVIDDDPVIHEQLSIVLGAVGLAAENFASAEAFLSVCEKKHHGCILLDVAMPGMSGPELQAELAQRGVRLPIVYLSACEQVAIATQAIRGGAVDFLTKPVDPGLLIERVRTALAQEEERRERERANAILFKRLSVLTEREREVLTQLMRGHSNKEIARILGISHRTVEMHRSNILAKTDTANLLELARLAEACEFFGPHHGTPVA</sequence>
<dbReference type="Gene3D" id="1.10.10.10">
    <property type="entry name" value="Winged helix-like DNA-binding domain superfamily/Winged helix DNA-binding domain"/>
    <property type="match status" value="1"/>
</dbReference>